<dbReference type="OrthoDB" id="5137249at2"/>
<gene>
    <name evidence="9" type="ORF">ESZ54_00840</name>
</gene>
<evidence type="ECO:0000313" key="9">
    <source>
        <dbReference type="EMBL" id="THB62391.1"/>
    </source>
</evidence>
<keyword evidence="2" id="KW-1003">Cell membrane</keyword>
<feature type="transmembrane region" description="Helical" evidence="7">
    <location>
        <begin position="371"/>
        <end position="392"/>
    </location>
</feature>
<name>A0A4S3B5M4_9ENTE</name>
<evidence type="ECO:0000256" key="5">
    <source>
        <dbReference type="ARBA" id="ARBA00023136"/>
    </source>
</evidence>
<evidence type="ECO:0000256" key="4">
    <source>
        <dbReference type="ARBA" id="ARBA00022989"/>
    </source>
</evidence>
<evidence type="ECO:0000259" key="8">
    <source>
        <dbReference type="Pfam" id="PF02687"/>
    </source>
</evidence>
<dbReference type="InterPro" id="IPR038766">
    <property type="entry name" value="Membrane_comp_ABC_pdt"/>
</dbReference>
<dbReference type="AlphaFoldDB" id="A0A4S3B5M4"/>
<feature type="domain" description="ABC3 transporter permease C-terminal" evidence="8">
    <location>
        <begin position="781"/>
        <end position="894"/>
    </location>
</feature>
<dbReference type="Pfam" id="PF02687">
    <property type="entry name" value="FtsX"/>
    <property type="match status" value="2"/>
</dbReference>
<keyword evidence="5 7" id="KW-0472">Membrane</keyword>
<comment type="subcellular location">
    <subcellularLocation>
        <location evidence="1">Cell membrane</location>
        <topology evidence="1">Multi-pass membrane protein</topology>
    </subcellularLocation>
</comment>
<dbReference type="Proteomes" id="UP000310506">
    <property type="component" value="Unassembled WGS sequence"/>
</dbReference>
<organism evidence="9 10">
    <name type="scientific">Vagococcus silagei</name>
    <dbReference type="NCBI Taxonomy" id="2508885"/>
    <lineage>
        <taxon>Bacteria</taxon>
        <taxon>Bacillati</taxon>
        <taxon>Bacillota</taxon>
        <taxon>Bacilli</taxon>
        <taxon>Lactobacillales</taxon>
        <taxon>Enterococcaceae</taxon>
        <taxon>Vagococcus</taxon>
    </lineage>
</organism>
<keyword evidence="4 7" id="KW-1133">Transmembrane helix</keyword>
<feature type="transmembrane region" description="Helical" evidence="7">
    <location>
        <begin position="422"/>
        <end position="445"/>
    </location>
</feature>
<feature type="domain" description="ABC3 transporter permease C-terminal" evidence="8">
    <location>
        <begin position="377"/>
        <end position="490"/>
    </location>
</feature>
<feature type="transmembrane region" description="Helical" evidence="7">
    <location>
        <begin position="832"/>
        <end position="852"/>
    </location>
</feature>
<accession>A0A4S3B5M4</accession>
<evidence type="ECO:0000256" key="2">
    <source>
        <dbReference type="ARBA" id="ARBA00022475"/>
    </source>
</evidence>
<dbReference type="PANTHER" id="PTHR30287:SF1">
    <property type="entry name" value="INNER MEMBRANE PROTEIN"/>
    <property type="match status" value="1"/>
</dbReference>
<keyword evidence="6" id="KW-0175">Coiled coil</keyword>
<comment type="caution">
    <text evidence="9">The sequence shown here is derived from an EMBL/GenBank/DDBJ whole genome shotgun (WGS) entry which is preliminary data.</text>
</comment>
<feature type="transmembrane region" description="Helical" evidence="7">
    <location>
        <begin position="777"/>
        <end position="797"/>
    </location>
</feature>
<dbReference type="RefSeq" id="WP_136135777.1">
    <property type="nucleotide sequence ID" value="NZ_SDGV01000001.1"/>
</dbReference>
<feature type="transmembrane region" description="Helical" evidence="7">
    <location>
        <begin position="465"/>
        <end position="490"/>
    </location>
</feature>
<feature type="coiled-coil region" evidence="6">
    <location>
        <begin position="307"/>
        <end position="348"/>
    </location>
</feature>
<reference evidence="9 10" key="1">
    <citation type="submission" date="2019-01" db="EMBL/GenBank/DDBJ databases">
        <title>Vagococcus silagei sp. nov. isolated from brewer's grain.</title>
        <authorList>
            <person name="Guu J.-R."/>
        </authorList>
    </citation>
    <scope>NUCLEOTIDE SEQUENCE [LARGE SCALE GENOMIC DNA]</scope>
    <source>
        <strain evidence="9 10">2B-2</strain>
    </source>
</reference>
<feature type="transmembrane region" description="Helical" evidence="7">
    <location>
        <begin position="872"/>
        <end position="890"/>
    </location>
</feature>
<keyword evidence="10" id="KW-1185">Reference proteome</keyword>
<evidence type="ECO:0000256" key="6">
    <source>
        <dbReference type="SAM" id="Coils"/>
    </source>
</evidence>
<dbReference type="EMBL" id="SDGV01000001">
    <property type="protein sequence ID" value="THB62391.1"/>
    <property type="molecule type" value="Genomic_DNA"/>
</dbReference>
<evidence type="ECO:0000256" key="7">
    <source>
        <dbReference type="SAM" id="Phobius"/>
    </source>
</evidence>
<evidence type="ECO:0000256" key="3">
    <source>
        <dbReference type="ARBA" id="ARBA00022692"/>
    </source>
</evidence>
<protein>
    <submittedName>
        <fullName evidence="9">FtsX-like permease family protein</fullName>
    </submittedName>
</protein>
<evidence type="ECO:0000313" key="10">
    <source>
        <dbReference type="Proteomes" id="UP000310506"/>
    </source>
</evidence>
<sequence>MKALHRSIWREIYQSKARFLSILLIILLGVSFYAGIKATGPNMLNTADHYYKKQDLMDTKITSPFGLTKDDIAKVAAIDEVKKVQGGYSLDLNEPDKNQVVHVMSYDLDAKRNLNQPVLTSGRLPEKAGEIVLDQRAKELKLAKIGEKLDWSEIEGHEKLNQKTYEVVGFVNSPLYIDKISRGNTSIGKGSIDYFALIPQTDFVDGDFSEAFVQYKETPKESGYSDGYDRLQSRDEKLVKKALKKSARDKYDAQAKNLAEGQKELTLGLQKLADGQKIIETETEKVDTQIKQLTQQGLSSGMLPVELKEAQNKLAQEADKIADQQHELEIKQSELAESQNLFDKLSAKDNIYTNRKDDAAYKEYQDNADRLSSIATVFPVFFFLIAALICLTTMTRMVDEKRGEIGVLKALGYTNWEISRKFIVYAITASITGSLLGLVVGYHVFPTIIYNAYGSLYNLPELIITYYWSYSIQSVVVALLCTVVSALVVLRVDLLSTPATLLRPKAPKPGKRILLERIPWLWRRMNFNQKVTARNLFRYKQRMLMTVLGIAGCAAMIVTGFGIRDAIGDIVDIQFSRIWHYDATVVLNDDVTKDGGKDYRAQRDEISNVSAHLALAQKTVTVEKKGVTSQDVTLDVPEKNKNLADFVTFKDRKTGESYHLDQDGVIINEKLAKLFDVKSGDQLKIVDSNNREYQVRVSHIVENYALHFMYLTPEYYEKIFAEKPEYNVDLLKFKKELSETQEKKLAQDLMNSENVMNVTYTSAIGKQMDDTMGSLNIVVWVLIVSAALLAFIVLYNLTNINISERIRELSTIKVLGFYDREVTLYVYRENNILTILGILLGSVLGKFLHNFVLKTAEVDMMMFPPIIHPISYLYAALLTILFSLIVMWFMHQKLKHVDMIEALKSVD</sequence>
<feature type="transmembrane region" description="Helical" evidence="7">
    <location>
        <begin position="543"/>
        <end position="563"/>
    </location>
</feature>
<dbReference type="GO" id="GO:0005886">
    <property type="term" value="C:plasma membrane"/>
    <property type="evidence" value="ECO:0007669"/>
    <property type="project" value="UniProtKB-SubCell"/>
</dbReference>
<dbReference type="InterPro" id="IPR003838">
    <property type="entry name" value="ABC3_permease_C"/>
</dbReference>
<evidence type="ECO:0000256" key="1">
    <source>
        <dbReference type="ARBA" id="ARBA00004651"/>
    </source>
</evidence>
<keyword evidence="3 7" id="KW-0812">Transmembrane</keyword>
<proteinExistence type="predicted"/>
<dbReference type="PANTHER" id="PTHR30287">
    <property type="entry name" value="MEMBRANE COMPONENT OF PREDICTED ABC SUPERFAMILY METABOLITE UPTAKE TRANSPORTER"/>
    <property type="match status" value="1"/>
</dbReference>